<name>A0AAE1K2J4_PETCI</name>
<keyword evidence="3" id="KW-1185">Reference proteome</keyword>
<sequence>MEGQLGEGSRIFDVFISRFSFIYKHPGEPGSRGTKEGHTRTQEGHIKDIPPDIREGHTRRYQGRTHQDTEQYFWTQEGHEPVVTRPRQDTPTRTQEGHTHQDTQHLVSCVPITLCGKSLLGVVGVVRHRHVDGTTDPGCRCLVVVSPGPTPTLEHRQGRLHAEEGTAAPGSCVCRAPRHARHAAGNTGRVGRGVWGVARLRLRHPGAGEGAGTLSEEGPVWV</sequence>
<protein>
    <submittedName>
        <fullName evidence="2">Uncharacterized protein</fullName>
    </submittedName>
</protein>
<proteinExistence type="predicted"/>
<feature type="region of interest" description="Disordered" evidence="1">
    <location>
        <begin position="26"/>
        <end position="56"/>
    </location>
</feature>
<gene>
    <name evidence="2" type="ORF">Pcinc_030441</name>
</gene>
<dbReference type="EMBL" id="JAWQEG010003926">
    <property type="protein sequence ID" value="KAK3863826.1"/>
    <property type="molecule type" value="Genomic_DNA"/>
</dbReference>
<dbReference type="Proteomes" id="UP001286313">
    <property type="component" value="Unassembled WGS sequence"/>
</dbReference>
<dbReference type="AlphaFoldDB" id="A0AAE1K2J4"/>
<feature type="region of interest" description="Disordered" evidence="1">
    <location>
        <begin position="82"/>
        <end position="102"/>
    </location>
</feature>
<evidence type="ECO:0000313" key="2">
    <source>
        <dbReference type="EMBL" id="KAK3863826.1"/>
    </source>
</evidence>
<reference evidence="2" key="1">
    <citation type="submission" date="2023-10" db="EMBL/GenBank/DDBJ databases">
        <title>Genome assemblies of two species of porcelain crab, Petrolisthes cinctipes and Petrolisthes manimaculis (Anomura: Porcellanidae).</title>
        <authorList>
            <person name="Angst P."/>
        </authorList>
    </citation>
    <scope>NUCLEOTIDE SEQUENCE</scope>
    <source>
        <strain evidence="2">PB745_01</strain>
        <tissue evidence="2">Gill</tissue>
    </source>
</reference>
<organism evidence="2 3">
    <name type="scientific">Petrolisthes cinctipes</name>
    <name type="common">Flat porcelain crab</name>
    <dbReference type="NCBI Taxonomy" id="88211"/>
    <lineage>
        <taxon>Eukaryota</taxon>
        <taxon>Metazoa</taxon>
        <taxon>Ecdysozoa</taxon>
        <taxon>Arthropoda</taxon>
        <taxon>Crustacea</taxon>
        <taxon>Multicrustacea</taxon>
        <taxon>Malacostraca</taxon>
        <taxon>Eumalacostraca</taxon>
        <taxon>Eucarida</taxon>
        <taxon>Decapoda</taxon>
        <taxon>Pleocyemata</taxon>
        <taxon>Anomura</taxon>
        <taxon>Galatheoidea</taxon>
        <taxon>Porcellanidae</taxon>
        <taxon>Petrolisthes</taxon>
    </lineage>
</organism>
<evidence type="ECO:0000313" key="3">
    <source>
        <dbReference type="Proteomes" id="UP001286313"/>
    </source>
</evidence>
<accession>A0AAE1K2J4</accession>
<evidence type="ECO:0000256" key="1">
    <source>
        <dbReference type="SAM" id="MobiDB-lite"/>
    </source>
</evidence>
<comment type="caution">
    <text evidence="2">The sequence shown here is derived from an EMBL/GenBank/DDBJ whole genome shotgun (WGS) entry which is preliminary data.</text>
</comment>
<feature type="compositionally biased region" description="Basic and acidic residues" evidence="1">
    <location>
        <begin position="33"/>
        <end position="56"/>
    </location>
</feature>